<dbReference type="InterPro" id="IPR004959">
    <property type="entry name" value="Bac_effector_IpgB-like"/>
</dbReference>
<comment type="caution">
    <text evidence="1">The sequence shown here is derived from an EMBL/GenBank/DDBJ whole genome shotgun (WGS) entry which is preliminary data.</text>
</comment>
<dbReference type="AlphaFoldDB" id="A0ABC9NMI7"/>
<evidence type="ECO:0000313" key="1">
    <source>
        <dbReference type="EMBL" id="EDS91458.1"/>
    </source>
</evidence>
<dbReference type="Gene3D" id="1.10.4120.20">
    <property type="match status" value="1"/>
</dbReference>
<proteinExistence type="predicted"/>
<dbReference type="EMBL" id="ABKX01000006">
    <property type="protein sequence ID" value="EDS91458.1"/>
    <property type="molecule type" value="Genomic_DNA"/>
</dbReference>
<protein>
    <submittedName>
        <fullName evidence="1">IpgB2, probably secreted by the Mxi-Spa secretion machinery</fullName>
    </submittedName>
</protein>
<evidence type="ECO:0000313" key="2">
    <source>
        <dbReference type="Proteomes" id="UP000003042"/>
    </source>
</evidence>
<organism evidence="1 2">
    <name type="scientific">Escherichia albertii (strain TW07627)</name>
    <dbReference type="NCBI Taxonomy" id="502347"/>
    <lineage>
        <taxon>Bacteria</taxon>
        <taxon>Pseudomonadati</taxon>
        <taxon>Pseudomonadota</taxon>
        <taxon>Gammaproteobacteria</taxon>
        <taxon>Enterobacterales</taxon>
        <taxon>Enterobacteriaceae</taxon>
        <taxon>Escherichia</taxon>
    </lineage>
</organism>
<dbReference type="Proteomes" id="UP000003042">
    <property type="component" value="Unassembled WGS sequence"/>
</dbReference>
<accession>A0ABC9NMI7</accession>
<gene>
    <name evidence="1" type="ORF">ESCAB7627_3367</name>
</gene>
<name>A0ABC9NMI7_ESCAT</name>
<reference evidence="1 2" key="1">
    <citation type="submission" date="2008-02" db="EMBL/GenBank/DDBJ databases">
        <title>Annotation of Escherichia albertii TW07627.</title>
        <authorList>
            <person name="Sutton G."/>
            <person name="Whittam T.S."/>
            <person name="Sebastian Y."/>
        </authorList>
    </citation>
    <scope>NUCLEOTIDE SEQUENCE [LARGE SCALE GENOMIC DNA]</scope>
    <source>
        <strain evidence="1 2">TW07627</strain>
    </source>
</reference>
<dbReference type="Pfam" id="PF03278">
    <property type="entry name" value="IpaB_EvcA"/>
    <property type="match status" value="1"/>
</dbReference>
<sequence>MGERIITFSVNQMNKIILNTVTRQSTKDISAWKSDERIVYPSRLINMGIDKHCSENNTNITGDVRQRVFTLIAEDFGIKLDSNAAQSSITHIVNGNGWFSKKLASLCEGMSRDDKNKTRDILENKLADRFFEKHIDSKIDIKKLQDSVESYIILAKSMSAK</sequence>